<comment type="caution">
    <text evidence="5">The sequence shown here is derived from an EMBL/GenBank/DDBJ whole genome shotgun (WGS) entry which is preliminary data.</text>
</comment>
<dbReference type="Pfam" id="PF00563">
    <property type="entry name" value="EAL"/>
    <property type="match status" value="1"/>
</dbReference>
<organism evidence="5">
    <name type="scientific">Nitratifractor salsuginis</name>
    <dbReference type="NCBI Taxonomy" id="269261"/>
    <lineage>
        <taxon>Bacteria</taxon>
        <taxon>Pseudomonadati</taxon>
        <taxon>Campylobacterota</taxon>
        <taxon>Epsilonproteobacteria</taxon>
        <taxon>Campylobacterales</taxon>
        <taxon>Sulfurovaceae</taxon>
        <taxon>Nitratifractor</taxon>
    </lineage>
</organism>
<dbReference type="Gene3D" id="3.20.20.450">
    <property type="entry name" value="EAL domain"/>
    <property type="match status" value="1"/>
</dbReference>
<dbReference type="InterPro" id="IPR035965">
    <property type="entry name" value="PAS-like_dom_sf"/>
</dbReference>
<dbReference type="PROSITE" id="PS50112">
    <property type="entry name" value="PAS"/>
    <property type="match status" value="1"/>
</dbReference>
<dbReference type="InterPro" id="IPR043128">
    <property type="entry name" value="Rev_trsase/Diguanyl_cyclase"/>
</dbReference>
<name>A0A7V2SKS4_9BACT</name>
<dbReference type="Gene3D" id="3.30.70.270">
    <property type="match status" value="1"/>
</dbReference>
<dbReference type="PROSITE" id="PS50883">
    <property type="entry name" value="EAL"/>
    <property type="match status" value="1"/>
</dbReference>
<dbReference type="InterPro" id="IPR000014">
    <property type="entry name" value="PAS"/>
</dbReference>
<dbReference type="CDD" id="cd01948">
    <property type="entry name" value="EAL"/>
    <property type="match status" value="1"/>
</dbReference>
<gene>
    <name evidence="5" type="ORF">ENJ74_00625</name>
</gene>
<dbReference type="EMBL" id="DRNO01000042">
    <property type="protein sequence ID" value="HFC03350.1"/>
    <property type="molecule type" value="Genomic_DNA"/>
</dbReference>
<dbReference type="SMART" id="SM00052">
    <property type="entry name" value="EAL"/>
    <property type="match status" value="1"/>
</dbReference>
<dbReference type="InterPro" id="IPR013767">
    <property type="entry name" value="PAS_fold"/>
</dbReference>
<evidence type="ECO:0000256" key="1">
    <source>
        <dbReference type="SAM" id="Phobius"/>
    </source>
</evidence>
<protein>
    <submittedName>
        <fullName evidence="5">Phosphodiesterase</fullName>
    </submittedName>
</protein>
<evidence type="ECO:0000259" key="4">
    <source>
        <dbReference type="PROSITE" id="PS50887"/>
    </source>
</evidence>
<dbReference type="NCBIfam" id="TIGR00229">
    <property type="entry name" value="sensory_box"/>
    <property type="match status" value="1"/>
</dbReference>
<dbReference type="SUPFAM" id="SSF141868">
    <property type="entry name" value="EAL domain-like"/>
    <property type="match status" value="1"/>
</dbReference>
<feature type="transmembrane region" description="Helical" evidence="1">
    <location>
        <begin position="87"/>
        <end position="105"/>
    </location>
</feature>
<dbReference type="InterPro" id="IPR052155">
    <property type="entry name" value="Biofilm_reg_signaling"/>
</dbReference>
<dbReference type="SUPFAM" id="SSF55785">
    <property type="entry name" value="PYP-like sensor domain (PAS domain)"/>
    <property type="match status" value="1"/>
</dbReference>
<dbReference type="Pfam" id="PF00990">
    <property type="entry name" value="GGDEF"/>
    <property type="match status" value="1"/>
</dbReference>
<dbReference type="InterPro" id="IPR035919">
    <property type="entry name" value="EAL_sf"/>
</dbReference>
<dbReference type="Proteomes" id="UP000885722">
    <property type="component" value="Unassembled WGS sequence"/>
</dbReference>
<dbReference type="InterPro" id="IPR001633">
    <property type="entry name" value="EAL_dom"/>
</dbReference>
<accession>A0A7V2SKS4</accession>
<feature type="domain" description="PAS" evidence="2">
    <location>
        <begin position="131"/>
        <end position="176"/>
    </location>
</feature>
<dbReference type="PANTHER" id="PTHR44757">
    <property type="entry name" value="DIGUANYLATE CYCLASE DGCP"/>
    <property type="match status" value="1"/>
</dbReference>
<dbReference type="Pfam" id="PF00989">
    <property type="entry name" value="PAS"/>
    <property type="match status" value="1"/>
</dbReference>
<dbReference type="SMART" id="SM00267">
    <property type="entry name" value="GGDEF"/>
    <property type="match status" value="1"/>
</dbReference>
<dbReference type="AlphaFoldDB" id="A0A7V2SKS4"/>
<sequence>LNSPVVWHQKFVGQAWLTALLFSLLGLFAIPMLPPYYQLFVFIVVMGISTGVVKTLGEDQRTAIGYLLILLVPLIVEMLLLGRQEMLILAFLTIIYLVSQVNLLLQSYDRFVVLKKARKVIEEAKELLYEKQEMLQNFFDQAGEGIFTYDRELKILDCNQAFVSFFNLSKESVLGRKFTELEDQKLVTILQAAQVEGVAKFQGPYRNLQGMEHWIEVSCSAITNQEGRVIGGVGLIQDKTREHLAIEELEFLVSHDPLTSACNRRGFRQYMQQLLREEEHSRLPTLLFYLDMNRFKHINDIYGHEAGDRLLIQGCRRLRQLLPEDACLTRMGGDEFSIVIPFVPMEKSREEEVISEWVEQLEGVLARPYTVRGQSVSVDWSIGVVVIEPGIMEIDELIREADISMMQAKADPKLRYVRYSADMGERHRRINQLHHDIQEALDAEQFLLYFQPIVRAGDGKMVAAEVLLRWNHPEKGLLLPGDFLPVARQFHRIAEIDLWVLERACRQIAEWKASGDLPFRSLAVNVDAHLLLRESFPATLSDLFRKYGIRSGELTLEITEDSLVDNFDQALKVLQRLHAEGIGCAIDDFGTGYSSLSYLKKLSFDTLKIDREFVRDMLERIENIFLLQTIIDMGKKLNYTIVVEGIETEKQREIIAGIDPEIACQGYLIGKPMPEEDFRRDFLETGK</sequence>
<feature type="transmembrane region" description="Helical" evidence="1">
    <location>
        <begin position="36"/>
        <end position="56"/>
    </location>
</feature>
<feature type="domain" description="GGDEF" evidence="4">
    <location>
        <begin position="283"/>
        <end position="421"/>
    </location>
</feature>
<dbReference type="PROSITE" id="PS50887">
    <property type="entry name" value="GGDEF"/>
    <property type="match status" value="1"/>
</dbReference>
<dbReference type="SUPFAM" id="SSF55073">
    <property type="entry name" value="Nucleotide cyclase"/>
    <property type="match status" value="1"/>
</dbReference>
<feature type="domain" description="EAL" evidence="3">
    <location>
        <begin position="430"/>
        <end position="686"/>
    </location>
</feature>
<feature type="transmembrane region" description="Helical" evidence="1">
    <location>
        <begin position="63"/>
        <end position="81"/>
    </location>
</feature>
<evidence type="ECO:0000313" key="5">
    <source>
        <dbReference type="EMBL" id="HFC03350.1"/>
    </source>
</evidence>
<evidence type="ECO:0000259" key="2">
    <source>
        <dbReference type="PROSITE" id="PS50112"/>
    </source>
</evidence>
<dbReference type="CDD" id="cd00130">
    <property type="entry name" value="PAS"/>
    <property type="match status" value="1"/>
</dbReference>
<keyword evidence="1" id="KW-1133">Transmembrane helix</keyword>
<feature type="non-terminal residue" evidence="5">
    <location>
        <position position="1"/>
    </location>
</feature>
<dbReference type="Gene3D" id="3.30.450.20">
    <property type="entry name" value="PAS domain"/>
    <property type="match status" value="1"/>
</dbReference>
<reference evidence="5" key="1">
    <citation type="journal article" date="2020" name="mSystems">
        <title>Genome- and Community-Level Interaction Insights into Carbon Utilization and Element Cycling Functions of Hydrothermarchaeota in Hydrothermal Sediment.</title>
        <authorList>
            <person name="Zhou Z."/>
            <person name="Liu Y."/>
            <person name="Xu W."/>
            <person name="Pan J."/>
            <person name="Luo Z.H."/>
            <person name="Li M."/>
        </authorList>
    </citation>
    <scope>NUCLEOTIDE SEQUENCE [LARGE SCALE GENOMIC DNA]</scope>
    <source>
        <strain evidence="5">HyVt-513</strain>
    </source>
</reference>
<proteinExistence type="predicted"/>
<dbReference type="SMART" id="SM00091">
    <property type="entry name" value="PAS"/>
    <property type="match status" value="1"/>
</dbReference>
<dbReference type="GO" id="GO:0006355">
    <property type="term" value="P:regulation of DNA-templated transcription"/>
    <property type="evidence" value="ECO:0007669"/>
    <property type="project" value="InterPro"/>
</dbReference>
<dbReference type="CDD" id="cd01949">
    <property type="entry name" value="GGDEF"/>
    <property type="match status" value="1"/>
</dbReference>
<keyword evidence="1" id="KW-0812">Transmembrane</keyword>
<dbReference type="InterPro" id="IPR000160">
    <property type="entry name" value="GGDEF_dom"/>
</dbReference>
<feature type="transmembrane region" description="Helical" evidence="1">
    <location>
        <begin position="12"/>
        <end position="30"/>
    </location>
</feature>
<dbReference type="NCBIfam" id="TIGR00254">
    <property type="entry name" value="GGDEF"/>
    <property type="match status" value="1"/>
</dbReference>
<dbReference type="PANTHER" id="PTHR44757:SF2">
    <property type="entry name" value="BIOFILM ARCHITECTURE MAINTENANCE PROTEIN MBAA"/>
    <property type="match status" value="1"/>
</dbReference>
<evidence type="ECO:0000259" key="3">
    <source>
        <dbReference type="PROSITE" id="PS50883"/>
    </source>
</evidence>
<dbReference type="InterPro" id="IPR029787">
    <property type="entry name" value="Nucleotide_cyclase"/>
</dbReference>
<keyword evidence="1" id="KW-0472">Membrane</keyword>